<keyword evidence="3" id="KW-1185">Reference proteome</keyword>
<dbReference type="AlphaFoldDB" id="A0A9X6NJ99"/>
<feature type="chain" id="PRO_5040813366" description="EB domain-containing protein" evidence="1">
    <location>
        <begin position="21"/>
        <end position="289"/>
    </location>
</feature>
<dbReference type="EMBL" id="MTYJ01000529">
    <property type="protein sequence ID" value="OWA55075.1"/>
    <property type="molecule type" value="Genomic_DNA"/>
</dbReference>
<sequence length="289" mass="30639">MRIAGLSSLLVLFVVGSARLREVDVRNARWDCRCTNGATTGRAGRADGRKMHLARPMVRRRCGHGNRNQHRKIVAIPKSSTPFVDAECESNEDCVNLVNTECRISTVAAPSFTRQKVLPVQGRFRAGHCSSNSYCMQSCDAPAPSLTLFCITTGALTGKCGCPEGKSAVTVPTTGLTCLDVTQIPCNVVTGNPAGSCPFIGGRVGGANTAVCAFGKCGCQVKLNQVARSSHPERQLSPAPQIQSEALFTSQVTAPTSLLPALKTGTITPTKAGNLLLWAVQEPQKNDSQ</sequence>
<reference evidence="3" key="1">
    <citation type="submission" date="2017-01" db="EMBL/GenBank/DDBJ databases">
        <title>Comparative genomics of anhydrobiosis in the tardigrade Hypsibius dujardini.</title>
        <authorList>
            <person name="Yoshida Y."/>
            <person name="Koutsovoulos G."/>
            <person name="Laetsch D."/>
            <person name="Stevens L."/>
            <person name="Kumar S."/>
            <person name="Horikawa D."/>
            <person name="Ishino K."/>
            <person name="Komine S."/>
            <person name="Tomita M."/>
            <person name="Blaxter M."/>
            <person name="Arakawa K."/>
        </authorList>
    </citation>
    <scope>NUCLEOTIDE SEQUENCE [LARGE SCALE GENOMIC DNA]</scope>
    <source>
        <strain evidence="3">Z151</strain>
    </source>
</reference>
<accession>A0A9X6NJ99</accession>
<proteinExistence type="predicted"/>
<protein>
    <recommendedName>
        <fullName evidence="4">EB domain-containing protein</fullName>
    </recommendedName>
</protein>
<organism evidence="2 3">
    <name type="scientific">Hypsibius exemplaris</name>
    <name type="common">Freshwater tardigrade</name>
    <dbReference type="NCBI Taxonomy" id="2072580"/>
    <lineage>
        <taxon>Eukaryota</taxon>
        <taxon>Metazoa</taxon>
        <taxon>Ecdysozoa</taxon>
        <taxon>Tardigrada</taxon>
        <taxon>Eutardigrada</taxon>
        <taxon>Parachela</taxon>
        <taxon>Hypsibioidea</taxon>
        <taxon>Hypsibiidae</taxon>
        <taxon>Hypsibius</taxon>
    </lineage>
</organism>
<gene>
    <name evidence="2" type="ORF">BV898_19460</name>
</gene>
<evidence type="ECO:0000256" key="1">
    <source>
        <dbReference type="SAM" id="SignalP"/>
    </source>
</evidence>
<feature type="signal peptide" evidence="1">
    <location>
        <begin position="1"/>
        <end position="20"/>
    </location>
</feature>
<dbReference type="OrthoDB" id="10668309at2759"/>
<keyword evidence="1" id="KW-0732">Signal</keyword>
<evidence type="ECO:0000313" key="3">
    <source>
        <dbReference type="Proteomes" id="UP000192578"/>
    </source>
</evidence>
<comment type="caution">
    <text evidence="2">The sequence shown here is derived from an EMBL/GenBank/DDBJ whole genome shotgun (WGS) entry which is preliminary data.</text>
</comment>
<evidence type="ECO:0000313" key="2">
    <source>
        <dbReference type="EMBL" id="OWA55075.1"/>
    </source>
</evidence>
<evidence type="ECO:0008006" key="4">
    <source>
        <dbReference type="Google" id="ProtNLM"/>
    </source>
</evidence>
<dbReference type="Proteomes" id="UP000192578">
    <property type="component" value="Unassembled WGS sequence"/>
</dbReference>
<name>A0A9X6NJ99_HYPEX</name>